<organism evidence="1 2">
    <name type="scientific">Dryococelus australis</name>
    <dbReference type="NCBI Taxonomy" id="614101"/>
    <lineage>
        <taxon>Eukaryota</taxon>
        <taxon>Metazoa</taxon>
        <taxon>Ecdysozoa</taxon>
        <taxon>Arthropoda</taxon>
        <taxon>Hexapoda</taxon>
        <taxon>Insecta</taxon>
        <taxon>Pterygota</taxon>
        <taxon>Neoptera</taxon>
        <taxon>Polyneoptera</taxon>
        <taxon>Phasmatodea</taxon>
        <taxon>Verophasmatodea</taxon>
        <taxon>Anareolatae</taxon>
        <taxon>Phasmatidae</taxon>
        <taxon>Eurycanthinae</taxon>
        <taxon>Dryococelus</taxon>
    </lineage>
</organism>
<evidence type="ECO:0000313" key="2">
    <source>
        <dbReference type="Proteomes" id="UP001159363"/>
    </source>
</evidence>
<sequence length="106" mass="12048">MLNTQMDNAWVICNKILYNSSLVLAKLKRHLETNYPQLKEALHAGVLDESTDVAGLAVLIVIVKNIFEESIEEDLLLCTPLDTNATGEEMFKIVDCYMLTHDLDWH</sequence>
<dbReference type="PANTHER" id="PTHR45913:SF19">
    <property type="entry name" value="LOW QUALITY PROTEIN: ZINC FINGER BED DOMAIN-CONTAINING PROTEIN 5-LIKE"/>
    <property type="match status" value="1"/>
</dbReference>
<dbReference type="PANTHER" id="PTHR45913">
    <property type="entry name" value="EPM2A-INTERACTING PROTEIN 1"/>
    <property type="match status" value="1"/>
</dbReference>
<reference evidence="1 2" key="1">
    <citation type="submission" date="2023-02" db="EMBL/GenBank/DDBJ databases">
        <title>LHISI_Scaffold_Assembly.</title>
        <authorList>
            <person name="Stuart O.P."/>
            <person name="Cleave R."/>
            <person name="Magrath M.J.L."/>
            <person name="Mikheyev A.S."/>
        </authorList>
    </citation>
    <scope>NUCLEOTIDE SEQUENCE [LARGE SCALE GENOMIC DNA]</scope>
    <source>
        <strain evidence="1">Daus_M_001</strain>
        <tissue evidence="1">Leg muscle</tissue>
    </source>
</reference>
<protein>
    <submittedName>
        <fullName evidence="1">Uncharacterized protein</fullName>
    </submittedName>
</protein>
<dbReference type="Proteomes" id="UP001159363">
    <property type="component" value="Chromosome 10"/>
</dbReference>
<dbReference type="EMBL" id="JARBHB010000011">
    <property type="protein sequence ID" value="KAJ8873244.1"/>
    <property type="molecule type" value="Genomic_DNA"/>
</dbReference>
<accession>A0ABQ9GMJ0</accession>
<keyword evidence="2" id="KW-1185">Reference proteome</keyword>
<comment type="caution">
    <text evidence="1">The sequence shown here is derived from an EMBL/GenBank/DDBJ whole genome shotgun (WGS) entry which is preliminary data.</text>
</comment>
<name>A0ABQ9GMJ0_9NEOP</name>
<evidence type="ECO:0000313" key="1">
    <source>
        <dbReference type="EMBL" id="KAJ8873244.1"/>
    </source>
</evidence>
<gene>
    <name evidence="1" type="ORF">PR048_026878</name>
</gene>
<proteinExistence type="predicted"/>